<dbReference type="GO" id="GO:0006228">
    <property type="term" value="P:UTP biosynthetic process"/>
    <property type="evidence" value="ECO:0007669"/>
    <property type="project" value="InterPro"/>
</dbReference>
<keyword evidence="10" id="KW-0460">Magnesium</keyword>
<dbReference type="SMART" id="SM00562">
    <property type="entry name" value="NDK"/>
    <property type="match status" value="1"/>
</dbReference>
<keyword evidence="9" id="KW-0067">ATP-binding</keyword>
<keyword evidence="7" id="KW-0547">Nucleotide-binding</keyword>
<dbReference type="NCBIfam" id="NF001908">
    <property type="entry name" value="PRK00668.1"/>
    <property type="match status" value="1"/>
</dbReference>
<evidence type="ECO:0000256" key="6">
    <source>
        <dbReference type="ARBA" id="ARBA00022723"/>
    </source>
</evidence>
<evidence type="ECO:0000256" key="5">
    <source>
        <dbReference type="ARBA" id="ARBA00022679"/>
    </source>
</evidence>
<dbReference type="GO" id="GO:0006241">
    <property type="term" value="P:CTP biosynthetic process"/>
    <property type="evidence" value="ECO:0007669"/>
    <property type="project" value="InterPro"/>
</dbReference>
<dbReference type="EMBL" id="SNRY01000982">
    <property type="protein sequence ID" value="KAA6334583.1"/>
    <property type="molecule type" value="Genomic_DNA"/>
</dbReference>
<feature type="domain" description="Nucleoside diphosphate kinase-like" evidence="12">
    <location>
        <begin position="2"/>
        <end position="139"/>
    </location>
</feature>
<dbReference type="InterPro" id="IPR034907">
    <property type="entry name" value="NDK-like_dom"/>
</dbReference>
<keyword evidence="6" id="KW-0479">Metal-binding</keyword>
<name>A0A5J4RNB2_9ZZZZ</name>
<sequence>MEEKTLVILKPGTLQRALVGEIIQRFERKGLRLAGIKMMQLTDELLSEHYSHLSTKPFFQRVKDSMMKSPVIVCCFEGVEAIQTIRLLAGVTNGRQAAPGTIRGDYSMSFQENIIHASDSQETAIAELNRFFKPEEIFDYKQASFNYLYACDEH</sequence>
<dbReference type="InterPro" id="IPR001564">
    <property type="entry name" value="Nucleoside_diP_kinase"/>
</dbReference>
<dbReference type="EC" id="2.7.4.6" evidence="3"/>
<dbReference type="Gene3D" id="3.30.70.141">
    <property type="entry name" value="Nucleoside diphosphate kinase-like domain"/>
    <property type="match status" value="1"/>
</dbReference>
<keyword evidence="5 13" id="KW-0808">Transferase</keyword>
<keyword evidence="8 13" id="KW-0418">Kinase</keyword>
<evidence type="ECO:0000313" key="13">
    <source>
        <dbReference type="EMBL" id="KAA6334583.1"/>
    </source>
</evidence>
<evidence type="ECO:0000259" key="12">
    <source>
        <dbReference type="SMART" id="SM00562"/>
    </source>
</evidence>
<keyword evidence="11" id="KW-0546">Nucleotide metabolism</keyword>
<evidence type="ECO:0000256" key="7">
    <source>
        <dbReference type="ARBA" id="ARBA00022741"/>
    </source>
</evidence>
<evidence type="ECO:0000256" key="2">
    <source>
        <dbReference type="ARBA" id="ARBA00008142"/>
    </source>
</evidence>
<dbReference type="PROSITE" id="PS51374">
    <property type="entry name" value="NDPK_LIKE"/>
    <property type="match status" value="1"/>
</dbReference>
<evidence type="ECO:0000256" key="1">
    <source>
        <dbReference type="ARBA" id="ARBA00001946"/>
    </source>
</evidence>
<dbReference type="GO" id="GO:0004550">
    <property type="term" value="F:nucleoside diphosphate kinase activity"/>
    <property type="evidence" value="ECO:0007669"/>
    <property type="project" value="UniProtKB-EC"/>
</dbReference>
<evidence type="ECO:0000256" key="11">
    <source>
        <dbReference type="ARBA" id="ARBA00023080"/>
    </source>
</evidence>
<comment type="similarity">
    <text evidence="2">Belongs to the NDK family.</text>
</comment>
<dbReference type="PRINTS" id="PR01243">
    <property type="entry name" value="NUCDPKINASE"/>
</dbReference>
<dbReference type="FunFam" id="3.30.70.141:FF:000003">
    <property type="entry name" value="Nucleoside diphosphate kinase"/>
    <property type="match status" value="1"/>
</dbReference>
<evidence type="ECO:0000256" key="4">
    <source>
        <dbReference type="ARBA" id="ARBA00017632"/>
    </source>
</evidence>
<proteinExistence type="inferred from homology"/>
<evidence type="ECO:0000256" key="3">
    <source>
        <dbReference type="ARBA" id="ARBA00012966"/>
    </source>
</evidence>
<dbReference type="GO" id="GO:0005524">
    <property type="term" value="F:ATP binding"/>
    <property type="evidence" value="ECO:0007669"/>
    <property type="project" value="UniProtKB-KW"/>
</dbReference>
<comment type="caution">
    <text evidence="13">The sequence shown here is derived from an EMBL/GenBank/DDBJ whole genome shotgun (WGS) entry which is preliminary data.</text>
</comment>
<dbReference type="CDD" id="cd04413">
    <property type="entry name" value="NDPk_I"/>
    <property type="match status" value="1"/>
</dbReference>
<dbReference type="InterPro" id="IPR036850">
    <property type="entry name" value="NDK-like_dom_sf"/>
</dbReference>
<protein>
    <recommendedName>
        <fullName evidence="4">Nucleoside diphosphate kinase</fullName>
        <ecNumber evidence="3">2.7.4.6</ecNumber>
    </recommendedName>
</protein>
<dbReference type="GO" id="GO:0046872">
    <property type="term" value="F:metal ion binding"/>
    <property type="evidence" value="ECO:0007669"/>
    <property type="project" value="UniProtKB-KW"/>
</dbReference>
<evidence type="ECO:0000256" key="8">
    <source>
        <dbReference type="ARBA" id="ARBA00022777"/>
    </source>
</evidence>
<dbReference type="PANTHER" id="PTHR11349">
    <property type="entry name" value="NUCLEOSIDE DIPHOSPHATE KINASE"/>
    <property type="match status" value="1"/>
</dbReference>
<organism evidence="13">
    <name type="scientific">termite gut metagenome</name>
    <dbReference type="NCBI Taxonomy" id="433724"/>
    <lineage>
        <taxon>unclassified sequences</taxon>
        <taxon>metagenomes</taxon>
        <taxon>organismal metagenomes</taxon>
    </lineage>
</organism>
<dbReference type="SUPFAM" id="SSF54919">
    <property type="entry name" value="Nucleoside diphosphate kinase, NDK"/>
    <property type="match status" value="1"/>
</dbReference>
<dbReference type="GO" id="GO:0006183">
    <property type="term" value="P:GTP biosynthetic process"/>
    <property type="evidence" value="ECO:0007669"/>
    <property type="project" value="InterPro"/>
</dbReference>
<comment type="cofactor">
    <cofactor evidence="1">
        <name>Mg(2+)</name>
        <dbReference type="ChEBI" id="CHEBI:18420"/>
    </cofactor>
</comment>
<dbReference type="Pfam" id="PF00334">
    <property type="entry name" value="NDK"/>
    <property type="match status" value="1"/>
</dbReference>
<reference evidence="13" key="1">
    <citation type="submission" date="2019-03" db="EMBL/GenBank/DDBJ databases">
        <title>Single cell metagenomics reveals metabolic interactions within the superorganism composed of flagellate Streblomastix strix and complex community of Bacteroidetes bacteria on its surface.</title>
        <authorList>
            <person name="Treitli S.C."/>
            <person name="Kolisko M."/>
            <person name="Husnik F."/>
            <person name="Keeling P."/>
            <person name="Hampl V."/>
        </authorList>
    </citation>
    <scope>NUCLEOTIDE SEQUENCE</scope>
    <source>
        <strain evidence="13">STM</strain>
    </source>
</reference>
<gene>
    <name evidence="13" type="ORF">EZS27_017117</name>
</gene>
<accession>A0A5J4RNB2</accession>
<evidence type="ECO:0000256" key="9">
    <source>
        <dbReference type="ARBA" id="ARBA00022840"/>
    </source>
</evidence>
<dbReference type="AlphaFoldDB" id="A0A5J4RNB2"/>
<evidence type="ECO:0000256" key="10">
    <source>
        <dbReference type="ARBA" id="ARBA00022842"/>
    </source>
</evidence>